<organism evidence="1 2">
    <name type="scientific">Lottia gigantea</name>
    <name type="common">Giant owl limpet</name>
    <dbReference type="NCBI Taxonomy" id="225164"/>
    <lineage>
        <taxon>Eukaryota</taxon>
        <taxon>Metazoa</taxon>
        <taxon>Spiralia</taxon>
        <taxon>Lophotrochozoa</taxon>
        <taxon>Mollusca</taxon>
        <taxon>Gastropoda</taxon>
        <taxon>Patellogastropoda</taxon>
        <taxon>Lottioidea</taxon>
        <taxon>Lottiidae</taxon>
        <taxon>Lottia</taxon>
    </lineage>
</organism>
<evidence type="ECO:0008006" key="3">
    <source>
        <dbReference type="Google" id="ProtNLM"/>
    </source>
</evidence>
<dbReference type="EMBL" id="KB201890">
    <property type="protein sequence ID" value="ESO93961.1"/>
    <property type="molecule type" value="Genomic_DNA"/>
</dbReference>
<protein>
    <recommendedName>
        <fullName evidence="3">SMP-30/Gluconolactonase/LRE-like region domain-containing protein</fullName>
    </recommendedName>
</protein>
<keyword evidence="2" id="KW-1185">Reference proteome</keyword>
<name>V4AK86_LOTGI</name>
<evidence type="ECO:0000313" key="1">
    <source>
        <dbReference type="EMBL" id="ESO93961.1"/>
    </source>
</evidence>
<dbReference type="HOGENOM" id="CLU_922244_0_0_1"/>
<dbReference type="AlphaFoldDB" id="V4AK86"/>
<dbReference type="Gene3D" id="2.120.10.30">
    <property type="entry name" value="TolB, C-terminal domain"/>
    <property type="match status" value="1"/>
</dbReference>
<dbReference type="RefSeq" id="XP_009055576.1">
    <property type="nucleotide sequence ID" value="XM_009057328.1"/>
</dbReference>
<dbReference type="CTD" id="20235971"/>
<reference evidence="1 2" key="1">
    <citation type="journal article" date="2013" name="Nature">
        <title>Insights into bilaterian evolution from three spiralian genomes.</title>
        <authorList>
            <person name="Simakov O."/>
            <person name="Marletaz F."/>
            <person name="Cho S.J."/>
            <person name="Edsinger-Gonzales E."/>
            <person name="Havlak P."/>
            <person name="Hellsten U."/>
            <person name="Kuo D.H."/>
            <person name="Larsson T."/>
            <person name="Lv J."/>
            <person name="Arendt D."/>
            <person name="Savage R."/>
            <person name="Osoegawa K."/>
            <person name="de Jong P."/>
            <person name="Grimwood J."/>
            <person name="Chapman J.A."/>
            <person name="Shapiro H."/>
            <person name="Aerts A."/>
            <person name="Otillar R.P."/>
            <person name="Terry A.Y."/>
            <person name="Boore J.L."/>
            <person name="Grigoriev I.V."/>
            <person name="Lindberg D.R."/>
            <person name="Seaver E.C."/>
            <person name="Weisblat D.A."/>
            <person name="Putnam N.H."/>
            <person name="Rokhsar D.S."/>
        </authorList>
    </citation>
    <scope>NUCLEOTIDE SEQUENCE [LARGE SCALE GENOMIC DNA]</scope>
</reference>
<sequence>MMSAIRRGSICSCLKDPSSAYVAMDHELRAKLEKCFSMTFNDDDDDCGSSGVIVMQINGSDTIVVLDGHNECIKTFCLKNGELLSNRYKLDDRPSSITQTEPEKIAVSFFESKKIAFYSLALGFTLERTIETEKQYYSVAAVTETNFIASAVWDNPVCVDFLEITDAVKVIKSVTSYEDKPLFTCPENIYVTIKKDILISDHGRKAVVCLDDQGNIKFLYHPACQHELETPLGVTSDDEGYIYVVDQSRCLVEKISTEGKYIGPSLTDHDGIENPSTVGFDSKQRMYISQENGDLKIFSLMN</sequence>
<dbReference type="InterPro" id="IPR011042">
    <property type="entry name" value="6-blade_b-propeller_TolB-like"/>
</dbReference>
<dbReference type="OMA" id="DERAICV"/>
<gene>
    <name evidence="1" type="ORF">LOTGIDRAFT_153440</name>
</gene>
<evidence type="ECO:0000313" key="2">
    <source>
        <dbReference type="Proteomes" id="UP000030746"/>
    </source>
</evidence>
<dbReference type="KEGG" id="lgi:LOTGIDRAFT_153440"/>
<dbReference type="Proteomes" id="UP000030746">
    <property type="component" value="Unassembled WGS sequence"/>
</dbReference>
<dbReference type="SUPFAM" id="SSF101898">
    <property type="entry name" value="NHL repeat"/>
    <property type="match status" value="1"/>
</dbReference>
<proteinExistence type="predicted"/>
<accession>V4AK86</accession>
<dbReference type="OrthoDB" id="6115049at2759"/>
<dbReference type="GeneID" id="20235971"/>